<keyword evidence="2" id="KW-0597">Phosphoprotein</keyword>
<dbReference type="SUPFAM" id="SSF47336">
    <property type="entry name" value="ACP-like"/>
    <property type="match status" value="1"/>
</dbReference>
<dbReference type="SMART" id="SM01294">
    <property type="entry name" value="PKS_PP_betabranch"/>
    <property type="match status" value="1"/>
</dbReference>
<dbReference type="Proteomes" id="UP000028547">
    <property type="component" value="Unassembled WGS sequence"/>
</dbReference>
<dbReference type="Pfam" id="PF00550">
    <property type="entry name" value="PP-binding"/>
    <property type="match status" value="1"/>
</dbReference>
<dbReference type="RefSeq" id="WP_043412271.1">
    <property type="nucleotide sequence ID" value="NZ_JPMI01000378.1"/>
</dbReference>
<keyword evidence="1" id="KW-0596">Phosphopantetheine</keyword>
<dbReference type="SMART" id="SM00823">
    <property type="entry name" value="PKS_PP"/>
    <property type="match status" value="1"/>
</dbReference>
<dbReference type="InterPro" id="IPR009081">
    <property type="entry name" value="PP-bd_ACP"/>
</dbReference>
<feature type="domain" description="Carrier" evidence="3">
    <location>
        <begin position="4"/>
        <end position="81"/>
    </location>
</feature>
<organism evidence="4 5">
    <name type="scientific">Archangium violaceum Cb vi76</name>
    <dbReference type="NCBI Taxonomy" id="1406225"/>
    <lineage>
        <taxon>Bacteria</taxon>
        <taxon>Pseudomonadati</taxon>
        <taxon>Myxococcota</taxon>
        <taxon>Myxococcia</taxon>
        <taxon>Myxococcales</taxon>
        <taxon>Cystobacterineae</taxon>
        <taxon>Archangiaceae</taxon>
        <taxon>Archangium</taxon>
    </lineage>
</organism>
<dbReference type="InterPro" id="IPR020806">
    <property type="entry name" value="PKS_PP-bd"/>
</dbReference>
<dbReference type="Gene3D" id="1.10.1200.10">
    <property type="entry name" value="ACP-like"/>
    <property type="match status" value="1"/>
</dbReference>
<dbReference type="InterPro" id="IPR036736">
    <property type="entry name" value="ACP-like_sf"/>
</dbReference>
<dbReference type="EMBL" id="JPMI01000378">
    <property type="protein sequence ID" value="KFA87376.1"/>
    <property type="molecule type" value="Genomic_DNA"/>
</dbReference>
<dbReference type="AlphaFoldDB" id="A0A084SFZ1"/>
<evidence type="ECO:0000256" key="1">
    <source>
        <dbReference type="ARBA" id="ARBA00022450"/>
    </source>
</evidence>
<gene>
    <name evidence="4" type="ORF">Q664_47655</name>
</gene>
<evidence type="ECO:0000313" key="5">
    <source>
        <dbReference type="Proteomes" id="UP000028547"/>
    </source>
</evidence>
<sequence length="81" mass="9367">MSARTSEDIQRWLVERVAGFLELTPTDIDVRAPFQHYGLDSMEQLRVIGELETWLQRELDETLLRQYPTIESVAAFLTKAA</sequence>
<dbReference type="PROSITE" id="PS50075">
    <property type="entry name" value="CARRIER"/>
    <property type="match status" value="1"/>
</dbReference>
<proteinExistence type="predicted"/>
<dbReference type="InterPro" id="IPR006162">
    <property type="entry name" value="Ppantetheine_attach_site"/>
</dbReference>
<dbReference type="GO" id="GO:0031177">
    <property type="term" value="F:phosphopantetheine binding"/>
    <property type="evidence" value="ECO:0007669"/>
    <property type="project" value="InterPro"/>
</dbReference>
<evidence type="ECO:0000259" key="3">
    <source>
        <dbReference type="PROSITE" id="PS50075"/>
    </source>
</evidence>
<dbReference type="PROSITE" id="PS00012">
    <property type="entry name" value="PHOSPHOPANTETHEINE"/>
    <property type="match status" value="1"/>
</dbReference>
<accession>A0A084SFZ1</accession>
<evidence type="ECO:0000313" key="4">
    <source>
        <dbReference type="EMBL" id="KFA87376.1"/>
    </source>
</evidence>
<reference evidence="4 5" key="1">
    <citation type="submission" date="2014-07" db="EMBL/GenBank/DDBJ databases">
        <title>Draft Genome Sequence of Gephyronic Acid Producer, Cystobacter violaceus Strain Cb vi76.</title>
        <authorList>
            <person name="Stevens D.C."/>
            <person name="Young J."/>
            <person name="Carmichael R."/>
            <person name="Tan J."/>
            <person name="Taylor R.E."/>
        </authorList>
    </citation>
    <scope>NUCLEOTIDE SEQUENCE [LARGE SCALE GENOMIC DNA]</scope>
    <source>
        <strain evidence="4 5">Cb vi76</strain>
    </source>
</reference>
<protein>
    <recommendedName>
        <fullName evidence="3">Carrier domain-containing protein</fullName>
    </recommendedName>
</protein>
<name>A0A084SFZ1_9BACT</name>
<comment type="caution">
    <text evidence="4">The sequence shown here is derived from an EMBL/GenBank/DDBJ whole genome shotgun (WGS) entry which is preliminary data.</text>
</comment>
<evidence type="ECO:0000256" key="2">
    <source>
        <dbReference type="ARBA" id="ARBA00022553"/>
    </source>
</evidence>